<evidence type="ECO:0000313" key="3">
    <source>
        <dbReference type="EMBL" id="MDQ0447238.1"/>
    </source>
</evidence>
<keyword evidence="1" id="KW-0175">Coiled coil</keyword>
<sequence>MPHSAPTWQAIAPVPHAPHDPRDAASPRPDLRQLLALSHGAGDSMGRAPRAAEAPQPDGPPPLPEANWPAAIEMIRDVGSRMRQARRYAQDVVAHSNDVVESTLRQLEDTERRLRLTEAAAQDALRRAEQAEAAARLADNRARRAEEEAEITRMKLAEAQTWLKRLYSSVQVEFREISEDRR</sequence>
<evidence type="ECO:0000313" key="4">
    <source>
        <dbReference type="Proteomes" id="UP001231124"/>
    </source>
</evidence>
<name>A0ABU0HZN0_9HYPH</name>
<dbReference type="RefSeq" id="WP_238206932.1">
    <property type="nucleotide sequence ID" value="NZ_BPQE01000031.1"/>
</dbReference>
<gene>
    <name evidence="3" type="ORF">QO012_001734</name>
</gene>
<keyword evidence="4" id="KW-1185">Reference proteome</keyword>
<reference evidence="3 4" key="1">
    <citation type="submission" date="2023-07" db="EMBL/GenBank/DDBJ databases">
        <title>Genomic Encyclopedia of Type Strains, Phase IV (KMG-IV): sequencing the most valuable type-strain genomes for metagenomic binning, comparative biology and taxonomic classification.</title>
        <authorList>
            <person name="Goeker M."/>
        </authorList>
    </citation>
    <scope>NUCLEOTIDE SEQUENCE [LARGE SCALE GENOMIC DNA]</scope>
    <source>
        <strain evidence="3 4">DSM 19013</strain>
    </source>
</reference>
<proteinExistence type="predicted"/>
<evidence type="ECO:0000256" key="1">
    <source>
        <dbReference type="SAM" id="Coils"/>
    </source>
</evidence>
<comment type="caution">
    <text evidence="3">The sequence shown here is derived from an EMBL/GenBank/DDBJ whole genome shotgun (WGS) entry which is preliminary data.</text>
</comment>
<dbReference type="EMBL" id="JAUSVP010000004">
    <property type="protein sequence ID" value="MDQ0447238.1"/>
    <property type="molecule type" value="Genomic_DNA"/>
</dbReference>
<feature type="compositionally biased region" description="Basic and acidic residues" evidence="2">
    <location>
        <begin position="17"/>
        <end position="31"/>
    </location>
</feature>
<accession>A0ABU0HZN0</accession>
<evidence type="ECO:0000256" key="2">
    <source>
        <dbReference type="SAM" id="MobiDB-lite"/>
    </source>
</evidence>
<feature type="coiled-coil region" evidence="1">
    <location>
        <begin position="100"/>
        <end position="148"/>
    </location>
</feature>
<protein>
    <submittedName>
        <fullName evidence="3">Sec-independent protein translocase protein TatA</fullName>
    </submittedName>
</protein>
<feature type="region of interest" description="Disordered" evidence="2">
    <location>
        <begin position="1"/>
        <end position="66"/>
    </location>
</feature>
<organism evidence="3 4">
    <name type="scientific">Methylobacterium aerolatum</name>
    <dbReference type="NCBI Taxonomy" id="418708"/>
    <lineage>
        <taxon>Bacteria</taxon>
        <taxon>Pseudomonadati</taxon>
        <taxon>Pseudomonadota</taxon>
        <taxon>Alphaproteobacteria</taxon>
        <taxon>Hyphomicrobiales</taxon>
        <taxon>Methylobacteriaceae</taxon>
        <taxon>Methylobacterium</taxon>
    </lineage>
</organism>
<dbReference type="Proteomes" id="UP001231124">
    <property type="component" value="Unassembled WGS sequence"/>
</dbReference>